<dbReference type="GeneID" id="16606184"/>
<protein>
    <submittedName>
        <fullName evidence="1">Uncharacterized protein</fullName>
    </submittedName>
</protein>
<accession>S4W1T7</accession>
<name>S4W1T7_9VIRU</name>
<gene>
    <name evidence="1" type="ORF">psal_cds_553</name>
</gene>
<dbReference type="RefSeq" id="YP_008437468.1">
    <property type="nucleotide sequence ID" value="NC_022098.1"/>
</dbReference>
<dbReference type="EMBL" id="KC977571">
    <property type="protein sequence ID" value="AGO84397.1"/>
    <property type="molecule type" value="Genomic_DNA"/>
</dbReference>
<reference evidence="1 2" key="1">
    <citation type="journal article" date="2013" name="Science">
        <title>Pandoraviruses: amoeba viruses with genomes up to 2.5 Mb reaching that of parasitic eukaryotes.</title>
        <authorList>
            <person name="Philippe N."/>
            <person name="Legendre M."/>
            <person name="Doutre G."/>
            <person name="Coute Y."/>
            <person name="Poirot O."/>
            <person name="Lescot M."/>
            <person name="Arslan D."/>
            <person name="Seltzer V."/>
            <person name="Bertaux L."/>
            <person name="Bruley C."/>
            <person name="Garin J."/>
            <person name="Claverie J.M."/>
            <person name="Abergel C."/>
        </authorList>
    </citation>
    <scope>NUCLEOTIDE SEQUENCE [LARGE SCALE GENOMIC DNA]</scope>
</reference>
<keyword evidence="2" id="KW-1185">Reference proteome</keyword>
<proteinExistence type="predicted"/>
<evidence type="ECO:0000313" key="1">
    <source>
        <dbReference type="EMBL" id="AGO84397.1"/>
    </source>
</evidence>
<dbReference type="KEGG" id="vg:16606184"/>
<organism evidence="1 2">
    <name type="scientific">Pandoravirus salinus</name>
    <dbReference type="NCBI Taxonomy" id="1349410"/>
    <lineage>
        <taxon>Viruses</taxon>
        <taxon>Pandoravirus</taxon>
    </lineage>
</organism>
<evidence type="ECO:0000313" key="2">
    <source>
        <dbReference type="Proteomes" id="UP000204584"/>
    </source>
</evidence>
<sequence>MNLFSVLDVDFEFTPPDLPAHKHSLRYYETGKWSISNNWREPNNTFLRNYTVYCDTLQEAVHTFFDLLRADPYASRTKLKGSVRAWSDTGRENSGRWSRPKDDDFVWHEEMAGLLYSILCRTGGFRGAYLACEEILGMTREDLAAALDSAIKSYRAKNHL</sequence>
<dbReference type="Proteomes" id="UP000204584">
    <property type="component" value="Segment"/>
</dbReference>